<dbReference type="Gene3D" id="3.40.50.2000">
    <property type="entry name" value="Glycogen Phosphorylase B"/>
    <property type="match status" value="2"/>
</dbReference>
<dbReference type="InterPro" id="IPR001296">
    <property type="entry name" value="Glyco_trans_1"/>
</dbReference>
<dbReference type="Pfam" id="PF00534">
    <property type="entry name" value="Glycos_transf_1"/>
    <property type="match status" value="1"/>
</dbReference>
<dbReference type="GO" id="GO:0009103">
    <property type="term" value="P:lipopolysaccharide biosynthetic process"/>
    <property type="evidence" value="ECO:0007669"/>
    <property type="project" value="TreeGrafter"/>
</dbReference>
<organism evidence="4 5">
    <name type="scientific">Sedimenticola selenatireducens</name>
    <dbReference type="NCBI Taxonomy" id="191960"/>
    <lineage>
        <taxon>Bacteria</taxon>
        <taxon>Pseudomonadati</taxon>
        <taxon>Pseudomonadota</taxon>
        <taxon>Gammaproteobacteria</taxon>
        <taxon>Chromatiales</taxon>
        <taxon>Sedimenticolaceae</taxon>
        <taxon>Sedimenticola</taxon>
    </lineage>
</organism>
<dbReference type="EMBL" id="PKUN01000018">
    <property type="protein sequence ID" value="PLX61384.1"/>
    <property type="molecule type" value="Genomic_DNA"/>
</dbReference>
<dbReference type="PANTHER" id="PTHR46401">
    <property type="entry name" value="GLYCOSYLTRANSFERASE WBBK-RELATED"/>
    <property type="match status" value="1"/>
</dbReference>
<dbReference type="Pfam" id="PF13439">
    <property type="entry name" value="Glyco_transf_4"/>
    <property type="match status" value="1"/>
</dbReference>
<evidence type="ECO:0000259" key="3">
    <source>
        <dbReference type="Pfam" id="PF13439"/>
    </source>
</evidence>
<gene>
    <name evidence="4" type="ORF">C0630_11230</name>
</gene>
<dbReference type="AlphaFoldDB" id="A0A2N6CVZ8"/>
<reference evidence="4 5" key="1">
    <citation type="submission" date="2017-11" db="EMBL/GenBank/DDBJ databases">
        <title>Genome-resolved metagenomics identifies genetic mobility, metabolic interactions, and unexpected diversity in perchlorate-reducing communities.</title>
        <authorList>
            <person name="Barnum T.P."/>
            <person name="Figueroa I.A."/>
            <person name="Carlstrom C.I."/>
            <person name="Lucas L.N."/>
            <person name="Engelbrektson A.L."/>
            <person name="Coates J.D."/>
        </authorList>
    </citation>
    <scope>NUCLEOTIDE SEQUENCE [LARGE SCALE GENOMIC DNA]</scope>
    <source>
        <strain evidence="4">BM301</strain>
    </source>
</reference>
<dbReference type="InterPro" id="IPR028098">
    <property type="entry name" value="Glyco_trans_4-like_N"/>
</dbReference>
<feature type="domain" description="Glycosyl transferase family 1" evidence="2">
    <location>
        <begin position="194"/>
        <end position="344"/>
    </location>
</feature>
<dbReference type="GO" id="GO:0016757">
    <property type="term" value="F:glycosyltransferase activity"/>
    <property type="evidence" value="ECO:0007669"/>
    <property type="project" value="InterPro"/>
</dbReference>
<accession>A0A2N6CVZ8</accession>
<sequence>MLDPVSGGGTAERTFQLARFMTKELVECGILTFDIGDVQAYENKLSGAQVYKLPCVFTRYFIPGPLRRGVARLISEYDVVHLMGHWTLLNAIVAVICLFQNKPYVVCPAGALKSFGRSQWLKRIYDFVIGKRIVRSASAWVAITEDEKPDFVHYGVTPESVVVIPNGVDPDDYEYQILGEYEKQSTLDKRFSLNGHPYILFLGRLDKIKGPDLLLEAFAAVTETFPNLHLIFAGPDSGLMETLKADALTMGVDNRVHFAGYVTGDNKINALRHAKCLVIPSREEAMSIVVLEAGICGTPVIFSDRCGLDEFARNGAGIEIQANAHSIGQALIQALTSPELMRESGKVLKEMVHKSFLWRTQAQRYRALLKKMAD</sequence>
<comment type="caution">
    <text evidence="4">The sequence shown here is derived from an EMBL/GenBank/DDBJ whole genome shotgun (WGS) entry which is preliminary data.</text>
</comment>
<name>A0A2N6CVZ8_9GAMM</name>
<evidence type="ECO:0000313" key="4">
    <source>
        <dbReference type="EMBL" id="PLX61384.1"/>
    </source>
</evidence>
<dbReference type="SUPFAM" id="SSF53756">
    <property type="entry name" value="UDP-Glycosyltransferase/glycogen phosphorylase"/>
    <property type="match status" value="1"/>
</dbReference>
<keyword evidence="1 4" id="KW-0808">Transferase</keyword>
<evidence type="ECO:0000313" key="5">
    <source>
        <dbReference type="Proteomes" id="UP000235015"/>
    </source>
</evidence>
<proteinExistence type="predicted"/>
<evidence type="ECO:0000256" key="1">
    <source>
        <dbReference type="ARBA" id="ARBA00022679"/>
    </source>
</evidence>
<evidence type="ECO:0000259" key="2">
    <source>
        <dbReference type="Pfam" id="PF00534"/>
    </source>
</evidence>
<protein>
    <submittedName>
        <fullName evidence="4">Glycosyltransferase</fullName>
    </submittedName>
</protein>
<dbReference type="Proteomes" id="UP000235015">
    <property type="component" value="Unassembled WGS sequence"/>
</dbReference>
<feature type="domain" description="Glycosyltransferase subfamily 4-like N-terminal" evidence="3">
    <location>
        <begin position="8"/>
        <end position="171"/>
    </location>
</feature>
<dbReference type="PANTHER" id="PTHR46401:SF2">
    <property type="entry name" value="GLYCOSYLTRANSFERASE WBBK-RELATED"/>
    <property type="match status" value="1"/>
</dbReference>